<dbReference type="Pfam" id="PF00348">
    <property type="entry name" value="polyprenyl_synt"/>
    <property type="match status" value="1"/>
</dbReference>
<dbReference type="Gene3D" id="1.10.600.10">
    <property type="entry name" value="Farnesyl Diphosphate Synthase"/>
    <property type="match status" value="1"/>
</dbReference>
<proteinExistence type="inferred from homology"/>
<dbReference type="RefSeq" id="WP_072870091.1">
    <property type="nucleotide sequence ID" value="NZ_FQZM01000033.1"/>
</dbReference>
<accession>A0A1M6J6G8</accession>
<dbReference type="GO" id="GO:0004659">
    <property type="term" value="F:prenyltransferase activity"/>
    <property type="evidence" value="ECO:0007669"/>
    <property type="project" value="InterPro"/>
</dbReference>
<dbReference type="InterPro" id="IPR008949">
    <property type="entry name" value="Isoprenoid_synthase_dom_sf"/>
</dbReference>
<reference evidence="8" key="1">
    <citation type="submission" date="2016-11" db="EMBL/GenBank/DDBJ databases">
        <authorList>
            <person name="Varghese N."/>
            <person name="Submissions S."/>
        </authorList>
    </citation>
    <scope>NUCLEOTIDE SEQUENCE [LARGE SCALE GENOMIC DNA]</scope>
    <source>
        <strain evidence="8">DSM 16057</strain>
    </source>
</reference>
<dbReference type="GO" id="GO:0008299">
    <property type="term" value="P:isoprenoid biosynthetic process"/>
    <property type="evidence" value="ECO:0007669"/>
    <property type="project" value="InterPro"/>
</dbReference>
<organism evidence="7 8">
    <name type="scientific">Desulfofundulus thermosubterraneus DSM 16057</name>
    <dbReference type="NCBI Taxonomy" id="1121432"/>
    <lineage>
        <taxon>Bacteria</taxon>
        <taxon>Bacillati</taxon>
        <taxon>Bacillota</taxon>
        <taxon>Clostridia</taxon>
        <taxon>Eubacteriales</taxon>
        <taxon>Peptococcaceae</taxon>
        <taxon>Desulfofundulus</taxon>
    </lineage>
</organism>
<name>A0A1M6J6G8_9FIRM</name>
<keyword evidence="4" id="KW-0479">Metal-binding</keyword>
<keyword evidence="3 6" id="KW-0808">Transferase</keyword>
<dbReference type="Proteomes" id="UP000184529">
    <property type="component" value="Unassembled WGS sequence"/>
</dbReference>
<evidence type="ECO:0000313" key="8">
    <source>
        <dbReference type="Proteomes" id="UP000184529"/>
    </source>
</evidence>
<dbReference type="SUPFAM" id="SSF48576">
    <property type="entry name" value="Terpenoid synthases"/>
    <property type="match status" value="1"/>
</dbReference>
<dbReference type="CDD" id="cd00867">
    <property type="entry name" value="Trans_IPPS"/>
    <property type="match status" value="1"/>
</dbReference>
<keyword evidence="5" id="KW-0460">Magnesium</keyword>
<evidence type="ECO:0000256" key="6">
    <source>
        <dbReference type="RuleBase" id="RU004466"/>
    </source>
</evidence>
<protein>
    <submittedName>
        <fullName evidence="7">Polyprenyl synthetase</fullName>
    </submittedName>
</protein>
<evidence type="ECO:0000256" key="5">
    <source>
        <dbReference type="ARBA" id="ARBA00022842"/>
    </source>
</evidence>
<dbReference type="EMBL" id="FQZM01000033">
    <property type="protein sequence ID" value="SHJ42272.1"/>
    <property type="molecule type" value="Genomic_DNA"/>
</dbReference>
<dbReference type="PANTHER" id="PTHR12001">
    <property type="entry name" value="GERANYLGERANYL PYROPHOSPHATE SYNTHASE"/>
    <property type="match status" value="1"/>
</dbReference>
<comment type="cofactor">
    <cofactor evidence="1">
        <name>Mg(2+)</name>
        <dbReference type="ChEBI" id="CHEBI:18420"/>
    </cofactor>
</comment>
<gene>
    <name evidence="7" type="ORF">SAMN02745219_02525</name>
</gene>
<comment type="similarity">
    <text evidence="2 6">Belongs to the FPP/GGPP synthase family.</text>
</comment>
<dbReference type="InterPro" id="IPR000092">
    <property type="entry name" value="Polyprenyl_synt"/>
</dbReference>
<dbReference type="AlphaFoldDB" id="A0A1M6J6G8"/>
<dbReference type="GO" id="GO:0046872">
    <property type="term" value="F:metal ion binding"/>
    <property type="evidence" value="ECO:0007669"/>
    <property type="project" value="UniProtKB-KW"/>
</dbReference>
<dbReference type="OrthoDB" id="1795180at2"/>
<dbReference type="PANTHER" id="PTHR12001:SF69">
    <property type="entry name" value="ALL TRANS-POLYPRENYL-DIPHOSPHATE SYNTHASE PDSS1"/>
    <property type="match status" value="1"/>
</dbReference>
<sequence>MLDRVLASIKAELQEVQNILAKTYQIRAGHLGRFARLIPGSFHDFIRPALVLLSARIFAPPNSQAVALAAVIQFIYLAARIHRNVRECPVPGDPKDGYQFPVLVGDYFYSRFFTCLCDHGMVKYLNPLSRIICEISEGSILRVQNGDGLQNADLLKQIVFKETATLFGGGCRLAGDLAGASEREQKALDRLGTSFGMAVGLSEYAQETNGYLKEALVALTGLPPGESRDTLEQLIRLFQKQNAGLAVQVG</sequence>
<evidence type="ECO:0000256" key="2">
    <source>
        <dbReference type="ARBA" id="ARBA00006706"/>
    </source>
</evidence>
<evidence type="ECO:0000256" key="3">
    <source>
        <dbReference type="ARBA" id="ARBA00022679"/>
    </source>
</evidence>
<dbReference type="STRING" id="1121432.SAMN02745219_02525"/>
<evidence type="ECO:0000256" key="4">
    <source>
        <dbReference type="ARBA" id="ARBA00022723"/>
    </source>
</evidence>
<evidence type="ECO:0000313" key="7">
    <source>
        <dbReference type="EMBL" id="SHJ42272.1"/>
    </source>
</evidence>
<evidence type="ECO:0000256" key="1">
    <source>
        <dbReference type="ARBA" id="ARBA00001946"/>
    </source>
</evidence>
<keyword evidence="8" id="KW-1185">Reference proteome</keyword>